<dbReference type="AlphaFoldDB" id="A0A8J8MBX9"/>
<sequence length="181" mass="21086">MGKLCRKYITISGILLIYAICLPSAFISHAQIIQVQNNSTMPIRANGQWNLEQVLNGTVFKELENTIDNRLNKKDKFKRIYSLIQNYLNNKIENSRLMCTKEYTNTYKPVLLDNNNKSNIITEDTNYGLNQIPLTFYTDSNSTLEEYFRVNYKLNNNGKYIEYKVILSKMNIKQSSTENTI</sequence>
<evidence type="ECO:0000313" key="1">
    <source>
        <dbReference type="EMBL" id="QUH30179.1"/>
    </source>
</evidence>
<evidence type="ECO:0000313" key="2">
    <source>
        <dbReference type="Proteomes" id="UP000677305"/>
    </source>
</evidence>
<dbReference type="KEGG" id="vgu:HYG85_15140"/>
<keyword evidence="2" id="KW-1185">Reference proteome</keyword>
<reference evidence="1 2" key="1">
    <citation type="submission" date="2020-07" db="EMBL/GenBank/DDBJ databases">
        <title>Vallitalea guaymasensis genome.</title>
        <authorList>
            <person name="Postec A."/>
        </authorList>
    </citation>
    <scope>NUCLEOTIDE SEQUENCE [LARGE SCALE GENOMIC DNA]</scope>
    <source>
        <strain evidence="1 2">Ra1766G1</strain>
    </source>
</reference>
<proteinExistence type="predicted"/>
<dbReference type="RefSeq" id="WP_212690385.1">
    <property type="nucleotide sequence ID" value="NZ_CP058561.1"/>
</dbReference>
<gene>
    <name evidence="1" type="ORF">HYG85_15140</name>
</gene>
<protein>
    <submittedName>
        <fullName evidence="1">Uncharacterized protein</fullName>
    </submittedName>
</protein>
<accession>A0A8J8MBX9</accession>
<dbReference type="Proteomes" id="UP000677305">
    <property type="component" value="Chromosome"/>
</dbReference>
<organism evidence="1 2">
    <name type="scientific">Vallitalea guaymasensis</name>
    <dbReference type="NCBI Taxonomy" id="1185412"/>
    <lineage>
        <taxon>Bacteria</taxon>
        <taxon>Bacillati</taxon>
        <taxon>Bacillota</taxon>
        <taxon>Clostridia</taxon>
        <taxon>Lachnospirales</taxon>
        <taxon>Vallitaleaceae</taxon>
        <taxon>Vallitalea</taxon>
    </lineage>
</organism>
<name>A0A8J8MBX9_9FIRM</name>
<dbReference type="EMBL" id="CP058561">
    <property type="protein sequence ID" value="QUH30179.1"/>
    <property type="molecule type" value="Genomic_DNA"/>
</dbReference>